<dbReference type="PROSITE" id="PS51257">
    <property type="entry name" value="PROKAR_LIPOPROTEIN"/>
    <property type="match status" value="1"/>
</dbReference>
<dbReference type="EMBL" id="JARBHI010000001">
    <property type="protein sequence ID" value="MDE1655592.1"/>
    <property type="molecule type" value="Genomic_DNA"/>
</dbReference>
<keyword evidence="1" id="KW-0812">Transmembrane</keyword>
<feature type="transmembrane region" description="Helical" evidence="1">
    <location>
        <begin position="7"/>
        <end position="26"/>
    </location>
</feature>
<accession>A0ABT5V6H8</accession>
<dbReference type="GeneID" id="83607989"/>
<keyword evidence="1" id="KW-1133">Transmembrane helix</keyword>
<keyword evidence="3" id="KW-1185">Reference proteome</keyword>
<evidence type="ECO:0000256" key="1">
    <source>
        <dbReference type="SAM" id="Phobius"/>
    </source>
</evidence>
<dbReference type="Proteomes" id="UP001219297">
    <property type="component" value="Unassembled WGS sequence"/>
</dbReference>
<evidence type="ECO:0000313" key="2">
    <source>
        <dbReference type="EMBL" id="MDE1655592.1"/>
    </source>
</evidence>
<keyword evidence="1" id="KW-0472">Membrane</keyword>
<evidence type="ECO:0000313" key="3">
    <source>
        <dbReference type="Proteomes" id="UP001219297"/>
    </source>
</evidence>
<sequence>MRSKRYFYFSQLALGVVLSCFVLNVLKRRSWYDYALIPGLVTLALFGLALWHRHRENEVRATLRRLEAERKHEEEE</sequence>
<organism evidence="2 3">
    <name type="scientific">Actinotignum sanguinis</name>
    <dbReference type="NCBI Taxonomy" id="1445614"/>
    <lineage>
        <taxon>Bacteria</taxon>
        <taxon>Bacillati</taxon>
        <taxon>Actinomycetota</taxon>
        <taxon>Actinomycetes</taxon>
        <taxon>Actinomycetales</taxon>
        <taxon>Actinomycetaceae</taxon>
        <taxon>Actinotignum</taxon>
    </lineage>
</organism>
<feature type="transmembrane region" description="Helical" evidence="1">
    <location>
        <begin position="32"/>
        <end position="51"/>
    </location>
</feature>
<comment type="caution">
    <text evidence="2">The sequence shown here is derived from an EMBL/GenBank/DDBJ whole genome shotgun (WGS) entry which is preliminary data.</text>
</comment>
<gene>
    <name evidence="2" type="ORF">PWJ81_00705</name>
</gene>
<proteinExistence type="predicted"/>
<name>A0ABT5V6H8_9ACTO</name>
<protein>
    <submittedName>
        <fullName evidence="2">Uncharacterized protein</fullName>
    </submittedName>
</protein>
<reference evidence="2 3" key="1">
    <citation type="submission" date="2023-02" db="EMBL/GenBank/DDBJ databases">
        <title>Defining the Infant Male Urobiome and Moving Towards Mechanisms in Urobiome Research.</title>
        <authorList>
            <person name="Reasoner S."/>
            <person name="Flores V."/>
            <person name="Van Horn G."/>
            <person name="Morales G."/>
            <person name="Peard L."/>
            <person name="Abelson B."/>
            <person name="Manuel C."/>
            <person name="Lee J."/>
            <person name="Baker B."/>
            <person name="Williams T."/>
            <person name="Schmitz J."/>
            <person name="Clayton D."/>
            <person name="Hadjifrangiskou M."/>
        </authorList>
    </citation>
    <scope>NUCLEOTIDE SEQUENCE [LARGE SCALE GENOMIC DNA]</scope>
    <source>
        <strain evidence="2 3">AS1053</strain>
    </source>
</reference>
<dbReference type="RefSeq" id="WP_274733021.1">
    <property type="nucleotide sequence ID" value="NZ_CAMXYX010000047.1"/>
</dbReference>